<feature type="region of interest" description="Disordered" evidence="1">
    <location>
        <begin position="222"/>
        <end position="348"/>
    </location>
</feature>
<dbReference type="AlphaFoldDB" id="A0A9P4Z1L6"/>
<evidence type="ECO:0000256" key="1">
    <source>
        <dbReference type="SAM" id="MobiDB-lite"/>
    </source>
</evidence>
<evidence type="ECO:0000313" key="2">
    <source>
        <dbReference type="EMBL" id="KAF4127028.1"/>
    </source>
</evidence>
<organism evidence="2 3">
    <name type="scientific">Geosmithia morbida</name>
    <dbReference type="NCBI Taxonomy" id="1094350"/>
    <lineage>
        <taxon>Eukaryota</taxon>
        <taxon>Fungi</taxon>
        <taxon>Dikarya</taxon>
        <taxon>Ascomycota</taxon>
        <taxon>Pezizomycotina</taxon>
        <taxon>Sordariomycetes</taxon>
        <taxon>Hypocreomycetidae</taxon>
        <taxon>Hypocreales</taxon>
        <taxon>Bionectriaceae</taxon>
        <taxon>Geosmithia</taxon>
    </lineage>
</organism>
<dbReference type="EMBL" id="JAANYQ010000001">
    <property type="protein sequence ID" value="KAF4127028.1"/>
    <property type="molecule type" value="Genomic_DNA"/>
</dbReference>
<accession>A0A9P4Z1L6</accession>
<gene>
    <name evidence="2" type="ORF">GMORB2_0766</name>
</gene>
<feature type="region of interest" description="Disordered" evidence="1">
    <location>
        <begin position="110"/>
        <end position="148"/>
    </location>
</feature>
<dbReference type="PANTHER" id="PTHR31569">
    <property type="entry name" value="SWIM-TYPE DOMAIN-CONTAINING PROTEIN"/>
    <property type="match status" value="1"/>
</dbReference>
<feature type="compositionally biased region" description="Polar residues" evidence="1">
    <location>
        <begin position="338"/>
        <end position="348"/>
    </location>
</feature>
<feature type="compositionally biased region" description="Basic residues" evidence="1">
    <location>
        <begin position="230"/>
        <end position="239"/>
    </location>
</feature>
<feature type="compositionally biased region" description="Low complexity" evidence="1">
    <location>
        <begin position="240"/>
        <end position="276"/>
    </location>
</feature>
<sequence length="348" mass="39131">MFGILEAVTVPHDGVFSSFEDLMRVLSDRVTKEGYKIVKARSHRVRSGGAEGGANTMNRCDLVCDRGGRPYKSQATKHKTSTKKTDCPWKAKAVLRKTMGGWVLTIICDQHNHQPGTPEPPTPPEGSEDGAEEGEDAEGDEEGPRPDADTAAAMQVAGVSSAAMRLTGDTFAQFKNEYRSMSQSDRLNALSQMQLRVAAIYAIQNEELQRFKRWETTQQRHNEIEENRKQRQQQKRSRRQTLQPQHLQQQQQQQQQHQQQQQQQPQSQQRQQQPLPGQTPQPGTPVQVPMQSQQQMPQSEMTHQFRLSDSPGMMALPGMTLALPQQPQYPPSKRMRGNNGQATNGQSA</sequence>
<feature type="compositionally biased region" description="Acidic residues" evidence="1">
    <location>
        <begin position="126"/>
        <end position="141"/>
    </location>
</feature>
<name>A0A9P4Z1L6_9HYPO</name>
<protein>
    <recommendedName>
        <fullName evidence="4">FAR1 domain-containing protein</fullName>
    </recommendedName>
</protein>
<comment type="caution">
    <text evidence="2">The sequence shown here is derived from an EMBL/GenBank/DDBJ whole genome shotgun (WGS) entry which is preliminary data.</text>
</comment>
<reference evidence="2" key="1">
    <citation type="submission" date="2020-03" db="EMBL/GenBank/DDBJ databases">
        <title>Site-based positive gene gene selection in Geosmithia morbida across the United States reveals a broad range of putative effectors and factors for local host and environmental adapation.</title>
        <authorList>
            <person name="Onufrak A."/>
            <person name="Murdoch R.W."/>
            <person name="Gazis R."/>
            <person name="Huff M."/>
            <person name="Staton M."/>
            <person name="Klingeman W."/>
            <person name="Hadziabdic D."/>
        </authorList>
    </citation>
    <scope>NUCLEOTIDE SEQUENCE</scope>
    <source>
        <strain evidence="2">1262</strain>
    </source>
</reference>
<dbReference type="PANTHER" id="PTHR31569:SF4">
    <property type="entry name" value="SWIM-TYPE DOMAIN-CONTAINING PROTEIN"/>
    <property type="match status" value="1"/>
</dbReference>
<dbReference type="OrthoDB" id="366390at2759"/>
<dbReference type="GeneID" id="55966996"/>
<dbReference type="RefSeq" id="XP_035325680.1">
    <property type="nucleotide sequence ID" value="XM_035462750.1"/>
</dbReference>
<dbReference type="Proteomes" id="UP000749293">
    <property type="component" value="Unassembled WGS sequence"/>
</dbReference>
<feature type="compositionally biased region" description="Low complexity" evidence="1">
    <location>
        <begin position="284"/>
        <end position="299"/>
    </location>
</feature>
<dbReference type="InterPro" id="IPR052579">
    <property type="entry name" value="Zinc_finger_SWIM"/>
</dbReference>
<proteinExistence type="predicted"/>
<evidence type="ECO:0008006" key="4">
    <source>
        <dbReference type="Google" id="ProtNLM"/>
    </source>
</evidence>
<keyword evidence="3" id="KW-1185">Reference proteome</keyword>
<evidence type="ECO:0000313" key="3">
    <source>
        <dbReference type="Proteomes" id="UP000749293"/>
    </source>
</evidence>